<accession>A0ABT5VJA4</accession>
<comment type="caution">
    <text evidence="3">The sequence shown here is derived from an EMBL/GenBank/DDBJ whole genome shotgun (WGS) entry which is preliminary data.</text>
</comment>
<dbReference type="Proteomes" id="UP001148125">
    <property type="component" value="Unassembled WGS sequence"/>
</dbReference>
<dbReference type="PROSITE" id="PS51257">
    <property type="entry name" value="PROKAR_LIPOPROTEIN"/>
    <property type="match status" value="1"/>
</dbReference>
<evidence type="ECO:0000313" key="3">
    <source>
        <dbReference type="EMBL" id="MDE5415261.1"/>
    </source>
</evidence>
<feature type="signal peptide" evidence="2">
    <location>
        <begin position="1"/>
        <end position="28"/>
    </location>
</feature>
<evidence type="ECO:0000313" key="4">
    <source>
        <dbReference type="Proteomes" id="UP001148125"/>
    </source>
</evidence>
<keyword evidence="2" id="KW-0732">Signal</keyword>
<dbReference type="EMBL" id="JAOTPO010000014">
    <property type="protein sequence ID" value="MDE5415261.1"/>
    <property type="molecule type" value="Genomic_DNA"/>
</dbReference>
<gene>
    <name evidence="3" type="ORF">N7Z68_18030</name>
</gene>
<proteinExistence type="predicted"/>
<name>A0ABT5VJA4_9BACI</name>
<protein>
    <recommendedName>
        <fullName evidence="5">YncE family protein</fullName>
    </recommendedName>
</protein>
<feature type="chain" id="PRO_5046626444" description="YncE family protein" evidence="2">
    <location>
        <begin position="29"/>
        <end position="444"/>
    </location>
</feature>
<evidence type="ECO:0008006" key="5">
    <source>
        <dbReference type="Google" id="ProtNLM"/>
    </source>
</evidence>
<keyword evidence="4" id="KW-1185">Reference proteome</keyword>
<evidence type="ECO:0000256" key="1">
    <source>
        <dbReference type="SAM" id="MobiDB-lite"/>
    </source>
</evidence>
<reference evidence="3" key="1">
    <citation type="submission" date="2024-05" db="EMBL/GenBank/DDBJ databases">
        <title>Alkalihalobacillus sp. strain MEB203 novel alkaliphilic bacterium from Lonar Lake, India.</title>
        <authorList>
            <person name="Joshi A."/>
            <person name="Thite S."/>
            <person name="Mengade P."/>
        </authorList>
    </citation>
    <scope>NUCLEOTIDE SEQUENCE</scope>
    <source>
        <strain evidence="3">MEB 203</strain>
    </source>
</reference>
<organism evidence="3 4">
    <name type="scientific">Alkalihalobacterium chitinilyticum</name>
    <dbReference type="NCBI Taxonomy" id="2980103"/>
    <lineage>
        <taxon>Bacteria</taxon>
        <taxon>Bacillati</taxon>
        <taxon>Bacillota</taxon>
        <taxon>Bacilli</taxon>
        <taxon>Bacillales</taxon>
        <taxon>Bacillaceae</taxon>
        <taxon>Alkalihalobacterium</taxon>
    </lineage>
</organism>
<dbReference type="InterPro" id="IPR011047">
    <property type="entry name" value="Quinoprotein_ADH-like_sf"/>
</dbReference>
<evidence type="ECO:0000256" key="2">
    <source>
        <dbReference type="SAM" id="SignalP"/>
    </source>
</evidence>
<dbReference type="RefSeq" id="WP_275119866.1">
    <property type="nucleotide sequence ID" value="NZ_JAOTPO010000014.1"/>
</dbReference>
<feature type="region of interest" description="Disordered" evidence="1">
    <location>
        <begin position="29"/>
        <end position="76"/>
    </location>
</feature>
<sequence length="444" mass="48483">MKSYVHTTKTLVSVLLLAVFLLITGCSSNSTSTANEETSSSEDMSDELLSENDEADEEEHKEEEAEQSDKEEKNGTRIAVSYDAGVIILDGNFQVIETLETTTSAMGLADDNRHLFLNNREEGIVKLLDLGVWVDSHGDHGHTYAEAPVVSDYEIHGEKPTHFVTHNGKTAIFYDGDGLVEVYTNKSLKTSKKPEPMITIPGIGHHGVAVPLSNGNYAVSYTDEEDPQPLPEGIVIYDETGEEVSRYASCPRLHGEASHGSKEKEMVAFGCEGQVLLYLPHTDEAIEISLPDEEARVGTIKSHNDSRYFLANYSSKEKPELGTNVSVIDTNEKTLNTIDISTPYISSMAVNANGEGFVLGINGTLYQLDLANGTIISELQVIDPFELAEGHGHDHVYPSLTLVNDQVVITDPTNNTLLHVHDDHVDTVLTLDVQPTGILSVTAF</sequence>
<dbReference type="SUPFAM" id="SSF50998">
    <property type="entry name" value="Quinoprotein alcohol dehydrogenase-like"/>
    <property type="match status" value="1"/>
</dbReference>
<feature type="compositionally biased region" description="Acidic residues" evidence="1">
    <location>
        <begin position="39"/>
        <end position="66"/>
    </location>
</feature>
<feature type="compositionally biased region" description="Low complexity" evidence="1">
    <location>
        <begin position="29"/>
        <end position="38"/>
    </location>
</feature>